<evidence type="ECO:0000256" key="2">
    <source>
        <dbReference type="ARBA" id="ARBA00022475"/>
    </source>
</evidence>
<dbReference type="RefSeq" id="WP_093692039.1">
    <property type="nucleotide sequence ID" value="NZ_FNBU01000034.1"/>
</dbReference>
<dbReference type="Pfam" id="PF03606">
    <property type="entry name" value="DcuC"/>
    <property type="match status" value="1"/>
</dbReference>
<proteinExistence type="predicted"/>
<dbReference type="GO" id="GO:0005886">
    <property type="term" value="C:plasma membrane"/>
    <property type="evidence" value="ECO:0007669"/>
    <property type="project" value="UniProtKB-SubCell"/>
</dbReference>
<feature type="transmembrane region" description="Helical" evidence="6">
    <location>
        <begin position="293"/>
        <end position="314"/>
    </location>
</feature>
<name>A0A1G7PAA7_9FIRM</name>
<dbReference type="PANTHER" id="PTHR43652">
    <property type="entry name" value="BASIC AMINO ACID ANTIPORTER YFCC-RELATED"/>
    <property type="match status" value="1"/>
</dbReference>
<dbReference type="EMBL" id="FNBU01000034">
    <property type="protein sequence ID" value="SDF83144.1"/>
    <property type="molecule type" value="Genomic_DNA"/>
</dbReference>
<dbReference type="STRING" id="1123285.SAMN05660235_02885"/>
<feature type="transmembrane region" description="Helical" evidence="6">
    <location>
        <begin position="129"/>
        <end position="159"/>
    </location>
</feature>
<feature type="transmembrane region" description="Helical" evidence="6">
    <location>
        <begin position="171"/>
        <end position="190"/>
    </location>
</feature>
<keyword evidence="3 6" id="KW-0812">Transmembrane</keyword>
<dbReference type="PANTHER" id="PTHR43652:SF2">
    <property type="entry name" value="BASIC AMINO ACID ANTIPORTER YFCC-RELATED"/>
    <property type="match status" value="1"/>
</dbReference>
<organism evidence="7 8">
    <name type="scientific">Sporolituus thermophilus DSM 23256</name>
    <dbReference type="NCBI Taxonomy" id="1123285"/>
    <lineage>
        <taxon>Bacteria</taxon>
        <taxon>Bacillati</taxon>
        <taxon>Bacillota</taxon>
        <taxon>Negativicutes</taxon>
        <taxon>Selenomonadales</taxon>
        <taxon>Sporomusaceae</taxon>
        <taxon>Sporolituus</taxon>
    </lineage>
</organism>
<keyword evidence="8" id="KW-1185">Reference proteome</keyword>
<dbReference type="OrthoDB" id="255482at2"/>
<evidence type="ECO:0000256" key="4">
    <source>
        <dbReference type="ARBA" id="ARBA00022989"/>
    </source>
</evidence>
<feature type="transmembrane region" description="Helical" evidence="6">
    <location>
        <begin position="424"/>
        <end position="446"/>
    </location>
</feature>
<reference evidence="8" key="1">
    <citation type="submission" date="2016-10" db="EMBL/GenBank/DDBJ databases">
        <authorList>
            <person name="Varghese N."/>
            <person name="Submissions S."/>
        </authorList>
    </citation>
    <scope>NUCLEOTIDE SEQUENCE [LARGE SCALE GENOMIC DNA]</scope>
    <source>
        <strain evidence="8">DSM 23256</strain>
    </source>
</reference>
<dbReference type="AlphaFoldDB" id="A0A1G7PAA7"/>
<evidence type="ECO:0000256" key="6">
    <source>
        <dbReference type="SAM" id="Phobius"/>
    </source>
</evidence>
<feature type="transmembrane region" description="Helical" evidence="6">
    <location>
        <begin position="25"/>
        <end position="45"/>
    </location>
</feature>
<keyword evidence="2" id="KW-1003">Cell membrane</keyword>
<gene>
    <name evidence="7" type="ORF">SAMN05660235_02885</name>
</gene>
<evidence type="ECO:0000256" key="5">
    <source>
        <dbReference type="ARBA" id="ARBA00023136"/>
    </source>
</evidence>
<dbReference type="InterPro" id="IPR018385">
    <property type="entry name" value="C4_dicarb_anaerob_car-like"/>
</dbReference>
<feature type="transmembrane region" description="Helical" evidence="6">
    <location>
        <begin position="93"/>
        <end position="117"/>
    </location>
</feature>
<keyword evidence="5 6" id="KW-0472">Membrane</keyword>
<accession>A0A1G7PAA7</accession>
<comment type="subcellular location">
    <subcellularLocation>
        <location evidence="1">Cell membrane</location>
        <topology evidence="1">Multi-pass membrane protein</topology>
    </subcellularLocation>
</comment>
<keyword evidence="4 6" id="KW-1133">Transmembrane helix</keyword>
<evidence type="ECO:0000313" key="7">
    <source>
        <dbReference type="EMBL" id="SDF83144.1"/>
    </source>
</evidence>
<feature type="transmembrane region" description="Helical" evidence="6">
    <location>
        <begin position="452"/>
        <end position="474"/>
    </location>
</feature>
<feature type="transmembrane region" description="Helical" evidence="6">
    <location>
        <begin position="270"/>
        <end position="287"/>
    </location>
</feature>
<feature type="transmembrane region" description="Helical" evidence="6">
    <location>
        <begin position="210"/>
        <end position="232"/>
    </location>
</feature>
<dbReference type="Proteomes" id="UP000243333">
    <property type="component" value="Unassembled WGS sequence"/>
</dbReference>
<dbReference type="InterPro" id="IPR051679">
    <property type="entry name" value="DASS-Related_Transporters"/>
</dbReference>
<sequence length="478" mass="50707">MTDKVLPTQSGNIAPKPEKKQSEELHVYALMFGFVVLLAALTWIIPAGEYQRVKQGGMTKVVAGTFHTVPANPQGIFDIFAAVVKGWEQAANLIFMIFFIGAAIKILEETGVIGAGMTRLVSNLKGKEMYALAIVTLITSFGGAIGVLANSVVALMPLGLMLSKALGYDEAVGLGMIYLGAYAGFNVGWANVSTVGIAQSIAELPLFSGLWMRVFFHLFNVVIIIAFLYLYCKQIKQDPTKSLTYGLDRPAASTINGFGEVGEFTLRHKLVTLIVLVGFGAIIYGSMKLNWGISHFSIAFLMMGVAGGLTGGLGVNGTCKAFVRGLNSIVFAACVVGMARAISVVMVEGKIIDTIVHYLSLPIGSMGPVLGANMMYVVNIIVNFIIPSGSGQAVTVMPLMVPLADLTGITRQVAVQAFQFGDGFANCIAPTAGTLMACLGIAGIPFDRYAKWFLPVLAVQLLLGAVAITVLQMIGWQG</sequence>
<evidence type="ECO:0000313" key="8">
    <source>
        <dbReference type="Proteomes" id="UP000243333"/>
    </source>
</evidence>
<feature type="transmembrane region" description="Helical" evidence="6">
    <location>
        <begin position="326"/>
        <end position="347"/>
    </location>
</feature>
<evidence type="ECO:0000256" key="1">
    <source>
        <dbReference type="ARBA" id="ARBA00004651"/>
    </source>
</evidence>
<protein>
    <submittedName>
        <fullName evidence="7">Uncharacterized membrane protein YfcC, ion transporter superfamily</fullName>
    </submittedName>
</protein>
<evidence type="ECO:0000256" key="3">
    <source>
        <dbReference type="ARBA" id="ARBA00022692"/>
    </source>
</evidence>